<keyword evidence="2" id="KW-0812">Transmembrane</keyword>
<evidence type="ECO:0000313" key="4">
    <source>
        <dbReference type="Proteomes" id="UP000019678"/>
    </source>
</evidence>
<sequence>MSAPLAPPSSLPSPSSPDANPDDAAPDDAGAPPAPSSSSPDALSPDAPPPDAPPPDASLLDAPPRALSPRAHLLLGLLLPALVVLIGAVRVWPFTIDDAYISFRYAENLARGHGLVYNPGERVEGYTNFLWTLLLAGAAFLGAPTALAAKILGTLSALAALVPTYFLSQRLRPFTNLPSIATWLLATSFLVTGYAVFGLETPLFLLLTLTGVLLFLREEDAAAAGAPTRFPASGAVFALAALTRPEAPLFLGMMLLWHRDTLFTRRSVLRLLAFALPVAAHLAFRKTYYGAWLPNTLAAKTGDFTQQLRGGSDYLRNYLTHAGPGVWLGIASIASALVRPRRDALALASIAILFTIYVLLVGGDWMPFFRFLAPAEPFAFLLVDDAARTLADRHERSARLSIFTFLTVVACWRLGTLSAAQSAILRNDKTFWDDAAGRTAQWFVDNTEPGPIVIADIGYVGYRTGYPVVDMLGLLLPEVSHLPGGYTRKTGAGYTDIIFGKNPRYFVIIASAPDCKTPTVPSSRATYNDPRFRKNYRLRHPLTLRGGTAWCIYEKTTWP</sequence>
<evidence type="ECO:0008006" key="5">
    <source>
        <dbReference type="Google" id="ProtNLM"/>
    </source>
</evidence>
<keyword evidence="4" id="KW-1185">Reference proteome</keyword>
<proteinExistence type="predicted"/>
<comment type="caution">
    <text evidence="3">The sequence shown here is derived from an EMBL/GenBank/DDBJ whole genome shotgun (WGS) entry which is preliminary data.</text>
</comment>
<feature type="transmembrane region" description="Helical" evidence="2">
    <location>
        <begin position="268"/>
        <end position="284"/>
    </location>
</feature>
<feature type="transmembrane region" description="Helical" evidence="2">
    <location>
        <begin position="345"/>
        <end position="363"/>
    </location>
</feature>
<feature type="transmembrane region" description="Helical" evidence="2">
    <location>
        <begin position="318"/>
        <end position="338"/>
    </location>
</feature>
<dbReference type="eggNOG" id="COG1807">
    <property type="taxonomic scope" value="Bacteria"/>
</dbReference>
<feature type="compositionally biased region" description="Pro residues" evidence="1">
    <location>
        <begin position="46"/>
        <end position="56"/>
    </location>
</feature>
<gene>
    <name evidence="3" type="ORF">CAP_8990</name>
</gene>
<protein>
    <recommendedName>
        <fullName evidence="5">Glycosyltransferase RgtA/B/C/D-like domain-containing protein</fullName>
    </recommendedName>
</protein>
<keyword evidence="2" id="KW-1133">Transmembrane helix</keyword>
<reference evidence="3 4" key="1">
    <citation type="submission" date="2013-05" db="EMBL/GenBank/DDBJ databases">
        <title>Genome assembly of Chondromyces apiculatus DSM 436.</title>
        <authorList>
            <person name="Sharma G."/>
            <person name="Khatri I."/>
            <person name="Kaur C."/>
            <person name="Mayilraj S."/>
            <person name="Subramanian S."/>
        </authorList>
    </citation>
    <scope>NUCLEOTIDE SEQUENCE [LARGE SCALE GENOMIC DNA]</scope>
    <source>
        <strain evidence="3 4">DSM 436</strain>
    </source>
</reference>
<dbReference type="Proteomes" id="UP000019678">
    <property type="component" value="Unassembled WGS sequence"/>
</dbReference>
<evidence type="ECO:0000313" key="3">
    <source>
        <dbReference type="EMBL" id="EYF00829.1"/>
    </source>
</evidence>
<accession>A0A017SV22</accession>
<evidence type="ECO:0000256" key="2">
    <source>
        <dbReference type="SAM" id="Phobius"/>
    </source>
</evidence>
<dbReference type="RefSeq" id="WP_052376752.1">
    <property type="nucleotide sequence ID" value="NZ_ASRX01000097.1"/>
</dbReference>
<name>A0A017SV22_9BACT</name>
<feature type="transmembrane region" description="Helical" evidence="2">
    <location>
        <begin position="183"/>
        <end position="216"/>
    </location>
</feature>
<feature type="compositionally biased region" description="Low complexity" evidence="1">
    <location>
        <begin position="27"/>
        <end position="45"/>
    </location>
</feature>
<dbReference type="AlphaFoldDB" id="A0A017SV22"/>
<feature type="transmembrane region" description="Helical" evidence="2">
    <location>
        <begin position="73"/>
        <end position="92"/>
    </location>
</feature>
<dbReference type="STRING" id="1192034.CAP_8990"/>
<feature type="transmembrane region" description="Helical" evidence="2">
    <location>
        <begin position="129"/>
        <end position="162"/>
    </location>
</feature>
<evidence type="ECO:0000256" key="1">
    <source>
        <dbReference type="SAM" id="MobiDB-lite"/>
    </source>
</evidence>
<feature type="region of interest" description="Disordered" evidence="1">
    <location>
        <begin position="1"/>
        <end position="63"/>
    </location>
</feature>
<dbReference type="EMBL" id="ASRX01000097">
    <property type="protein sequence ID" value="EYF00829.1"/>
    <property type="molecule type" value="Genomic_DNA"/>
</dbReference>
<keyword evidence="2" id="KW-0472">Membrane</keyword>
<feature type="compositionally biased region" description="Pro residues" evidence="1">
    <location>
        <begin position="1"/>
        <end position="15"/>
    </location>
</feature>
<organism evidence="3 4">
    <name type="scientific">Chondromyces apiculatus DSM 436</name>
    <dbReference type="NCBI Taxonomy" id="1192034"/>
    <lineage>
        <taxon>Bacteria</taxon>
        <taxon>Pseudomonadati</taxon>
        <taxon>Myxococcota</taxon>
        <taxon>Polyangia</taxon>
        <taxon>Polyangiales</taxon>
        <taxon>Polyangiaceae</taxon>
        <taxon>Chondromyces</taxon>
    </lineage>
</organism>